<evidence type="ECO:0000313" key="10">
    <source>
        <dbReference type="EMBL" id="CAA9366551.1"/>
    </source>
</evidence>
<protein>
    <submittedName>
        <fullName evidence="10">Photosystem II CP43 protein (PsbC)</fullName>
    </submittedName>
</protein>
<evidence type="ECO:0000256" key="6">
    <source>
        <dbReference type="ARBA" id="ARBA00022991"/>
    </source>
</evidence>
<dbReference type="Pfam" id="PF00421">
    <property type="entry name" value="PSII"/>
    <property type="match status" value="1"/>
</dbReference>
<evidence type="ECO:0000256" key="4">
    <source>
        <dbReference type="ARBA" id="ARBA00022692"/>
    </source>
</evidence>
<comment type="subcellular location">
    <subcellularLocation>
        <location evidence="1">Cellular thylakoid membrane</location>
        <topology evidence="1">Multi-pass membrane protein</topology>
    </subcellularLocation>
</comment>
<gene>
    <name evidence="10" type="ORF">AVDCRST_MAG84-3881</name>
</gene>
<dbReference type="GO" id="GO:0016168">
    <property type="term" value="F:chlorophyll binding"/>
    <property type="evidence" value="ECO:0007669"/>
    <property type="project" value="UniProtKB-KW"/>
</dbReference>
<dbReference type="AlphaFoldDB" id="A0A6J4MT60"/>
<dbReference type="EMBL" id="CADCTZ010000791">
    <property type="protein sequence ID" value="CAA9366551.1"/>
    <property type="molecule type" value="Genomic_DNA"/>
</dbReference>
<evidence type="ECO:0000256" key="8">
    <source>
        <dbReference type="ARBA" id="ARBA00023136"/>
    </source>
</evidence>
<keyword evidence="7" id="KW-0793">Thylakoid</keyword>
<keyword evidence="2" id="KW-0148">Chlorophyll</keyword>
<feature type="transmembrane region" description="Helical" evidence="9">
    <location>
        <begin position="137"/>
        <end position="157"/>
    </location>
</feature>
<keyword evidence="6" id="KW-0157">Chromophore</keyword>
<evidence type="ECO:0000256" key="9">
    <source>
        <dbReference type="SAM" id="Phobius"/>
    </source>
</evidence>
<name>A0A6J4MT60_9CYAN</name>
<dbReference type="InterPro" id="IPR000932">
    <property type="entry name" value="PS_antenna-like"/>
</dbReference>
<keyword evidence="5 9" id="KW-1133">Transmembrane helix</keyword>
<evidence type="ECO:0000256" key="5">
    <source>
        <dbReference type="ARBA" id="ARBA00022989"/>
    </source>
</evidence>
<proteinExistence type="predicted"/>
<dbReference type="InterPro" id="IPR036001">
    <property type="entry name" value="PS_II_antenna-like_sf"/>
</dbReference>
<evidence type="ECO:0000256" key="1">
    <source>
        <dbReference type="ARBA" id="ARBA00004636"/>
    </source>
</evidence>
<evidence type="ECO:0000256" key="7">
    <source>
        <dbReference type="ARBA" id="ARBA00023078"/>
    </source>
</evidence>
<dbReference type="GO" id="GO:0031676">
    <property type="term" value="C:plasma membrane-derived thylakoid membrane"/>
    <property type="evidence" value="ECO:0007669"/>
    <property type="project" value="UniProtKB-SubCell"/>
</dbReference>
<evidence type="ECO:0000256" key="2">
    <source>
        <dbReference type="ARBA" id="ARBA00022494"/>
    </source>
</evidence>
<dbReference type="GO" id="GO:0009767">
    <property type="term" value="P:photosynthetic electron transport chain"/>
    <property type="evidence" value="ECO:0007669"/>
    <property type="project" value="InterPro"/>
</dbReference>
<organism evidence="10">
    <name type="scientific">uncultured Microcoleus sp</name>
    <dbReference type="NCBI Taxonomy" id="259945"/>
    <lineage>
        <taxon>Bacteria</taxon>
        <taxon>Bacillati</taxon>
        <taxon>Cyanobacteriota</taxon>
        <taxon>Cyanophyceae</taxon>
        <taxon>Oscillatoriophycideae</taxon>
        <taxon>Oscillatoriales</taxon>
        <taxon>Microcoleaceae</taxon>
        <taxon>Microcoleus</taxon>
        <taxon>environmental samples</taxon>
    </lineage>
</organism>
<evidence type="ECO:0000256" key="3">
    <source>
        <dbReference type="ARBA" id="ARBA00022531"/>
    </source>
</evidence>
<feature type="transmembrane region" description="Helical" evidence="9">
    <location>
        <begin position="89"/>
        <end position="111"/>
    </location>
</feature>
<feature type="transmembrane region" description="Helical" evidence="9">
    <location>
        <begin position="21"/>
        <end position="47"/>
    </location>
</feature>
<accession>A0A6J4MT60</accession>
<keyword evidence="4 9" id="KW-0812">Transmembrane</keyword>
<dbReference type="GO" id="GO:0009521">
    <property type="term" value="C:photosystem"/>
    <property type="evidence" value="ECO:0007669"/>
    <property type="project" value="InterPro"/>
</dbReference>
<keyword evidence="3" id="KW-0602">Photosynthesis</keyword>
<reference evidence="10" key="1">
    <citation type="submission" date="2020-02" db="EMBL/GenBank/DDBJ databases">
        <authorList>
            <person name="Meier V. D."/>
        </authorList>
    </citation>
    <scope>NUCLEOTIDE SEQUENCE</scope>
    <source>
        <strain evidence="10">AVDCRST_MAG84</strain>
    </source>
</reference>
<dbReference type="SUPFAM" id="SSF161077">
    <property type="entry name" value="Photosystem II antenna protein-like"/>
    <property type="match status" value="1"/>
</dbReference>
<keyword evidence="8 9" id="KW-0472">Membrane</keyword>
<feature type="transmembrane region" description="Helical" evidence="9">
    <location>
        <begin position="59"/>
        <end position="77"/>
    </location>
</feature>
<sequence>MAKKSFPAEGESFPWWVGNTILANLCGSLLGSHVAHAGFIVLWAGAYSLFELSCFNPELPMYAQGLILLSNLARLGLGVGAGGKIVDTYPYFAVGAMHLITSAFLGFGGIFHSLKWSATLEERTSFYGYKWEDADKMTTILGIHLVWLGAGAFFLVAKAIDFGGL</sequence>